<feature type="transmembrane region" description="Helical" evidence="1">
    <location>
        <begin position="441"/>
        <end position="459"/>
    </location>
</feature>
<keyword evidence="1" id="KW-1133">Transmembrane helix</keyword>
<protein>
    <submittedName>
        <fullName evidence="4">ATP-binding protein</fullName>
    </submittedName>
</protein>
<dbReference type="InterPro" id="IPR049945">
    <property type="entry name" value="AAA_22"/>
</dbReference>
<dbReference type="GO" id="GO:0005524">
    <property type="term" value="F:ATP binding"/>
    <property type="evidence" value="ECO:0007669"/>
    <property type="project" value="UniProtKB-KW"/>
</dbReference>
<dbReference type="InterPro" id="IPR003593">
    <property type="entry name" value="AAA+_ATPase"/>
</dbReference>
<dbReference type="Pfam" id="PF13401">
    <property type="entry name" value="AAA_22"/>
    <property type="match status" value="1"/>
</dbReference>
<dbReference type="InterPro" id="IPR027417">
    <property type="entry name" value="P-loop_NTPase"/>
</dbReference>
<dbReference type="GO" id="GO:0016887">
    <property type="term" value="F:ATP hydrolysis activity"/>
    <property type="evidence" value="ECO:0007669"/>
    <property type="project" value="InterPro"/>
</dbReference>
<dbReference type="Gene3D" id="3.40.50.300">
    <property type="entry name" value="P-loop containing nucleotide triphosphate hydrolases"/>
    <property type="match status" value="1"/>
</dbReference>
<dbReference type="SUPFAM" id="SSF52540">
    <property type="entry name" value="P-loop containing nucleoside triphosphate hydrolases"/>
    <property type="match status" value="1"/>
</dbReference>
<evidence type="ECO:0000313" key="4">
    <source>
        <dbReference type="EMBL" id="TGD74164.1"/>
    </source>
</evidence>
<feature type="signal peptide" evidence="2">
    <location>
        <begin position="1"/>
        <end position="19"/>
    </location>
</feature>
<dbReference type="Proteomes" id="UP000298050">
    <property type="component" value="Unassembled WGS sequence"/>
</dbReference>
<feature type="transmembrane region" description="Helical" evidence="1">
    <location>
        <begin position="388"/>
        <end position="407"/>
    </location>
</feature>
<feature type="transmembrane region" description="Helical" evidence="1">
    <location>
        <begin position="465"/>
        <end position="484"/>
    </location>
</feature>
<organism evidence="4 5">
    <name type="scientific">Mangrovimicrobium sediminis</name>
    <dbReference type="NCBI Taxonomy" id="2562682"/>
    <lineage>
        <taxon>Bacteria</taxon>
        <taxon>Pseudomonadati</taxon>
        <taxon>Pseudomonadota</taxon>
        <taxon>Gammaproteobacteria</taxon>
        <taxon>Cellvibrionales</taxon>
        <taxon>Halieaceae</taxon>
        <taxon>Mangrovimicrobium</taxon>
    </lineage>
</organism>
<keyword evidence="1" id="KW-0472">Membrane</keyword>
<dbReference type="OrthoDB" id="5289454at2"/>
<comment type="caution">
    <text evidence="4">The sequence shown here is derived from an EMBL/GenBank/DDBJ whole genome shotgun (WGS) entry which is preliminary data.</text>
</comment>
<keyword evidence="4" id="KW-0547">Nucleotide-binding</keyword>
<feature type="domain" description="AAA+ ATPase" evidence="3">
    <location>
        <begin position="615"/>
        <end position="756"/>
    </location>
</feature>
<dbReference type="AlphaFoldDB" id="A0A4Z0M3Y0"/>
<dbReference type="SMART" id="SM00382">
    <property type="entry name" value="AAA"/>
    <property type="match status" value="1"/>
</dbReference>
<feature type="transmembrane region" description="Helical" evidence="1">
    <location>
        <begin position="305"/>
        <end position="329"/>
    </location>
</feature>
<feature type="chain" id="PRO_5021351330" evidence="2">
    <location>
        <begin position="20"/>
        <end position="927"/>
    </location>
</feature>
<sequence>MKAARLALLALLLAFPALGEDLVADFPACREEKRALRTLDSELQHYRQLVATIDAVVDGGAPASLDGEGLQSLFAASEETSKVLRLPDRASCTTLREQYRQLSAELDWEKTQLAERRERYWTHLPQVPRDALLRVWNSRTRVHQAGEALLAAHPDSAEVLQQWRGALVQQRHTFWTLLPRLSDEVSPRDVELWLAQWHSALDALQSLPDIDEQQRAELTPGAIEALQKHHRLLTLDALVIANNYNAVRAWLWDEHRSVFATAAPGLAGSSQLLLDEARAGRAIAHWLVIDALVGGHRINGDANPLLWRFFQGFEYLFGLLGLFALAFVARRVEAPAATWQAAFARRYRGNRARAQVVRVTSGIPALLPWLVGWFGLNLLENLFRHYHLALLVPLLPFARLYIVYGVLSLIGEWFLHRIADLAGSYLNSEQQEAMAARSRRFARLVILPWLLKDLFELTVGPSLSLVILDWLTVVAALVALGLLLRPWQKDFVRALQSFIPASMDGVVQRIFGGRAFVVFAPLAAPVMLLAMLVFFLHKGLVDFDWYRKLMARSFMLRSTGVEEEGAAESDPAALADYQRWFGDRLEEDSAPPFINVDVLQLMQKRMTAWLAEHTDENSILLSGERGSGKTTVIERLQGWLADLEEPLQVHYVNVPAKSASPEAVAALLQPVLEVPLVDGPAELVKSDAERTPTVLIIDNAHNCFLREVGGLDGWEFLLGLTRARLRNVFWIVSMNNQGWAYLSHVFGRDHQFNRLLQTRPWSQSDIRSLILSRNQLSGYRIQYDSILLATRGPEAGNLRNAEQLYFSLLWDACRGNPLLALRMWLTSVTVNKNSVTVGLPAEMSSAALERLDEDLHFVYAALVLHENMTSDELVATTAMPESLVRAALKLAFDIGFVERSVNRRYRVVPLWYPAVLRLLARKNLLHE</sequence>
<reference evidence="4 5" key="1">
    <citation type="submission" date="2019-04" db="EMBL/GenBank/DDBJ databases">
        <title>Taxonomy of novel Haliea sp. from mangrove soil of West Coast of India.</title>
        <authorList>
            <person name="Verma A."/>
            <person name="Kumar P."/>
            <person name="Krishnamurthi S."/>
        </authorList>
    </citation>
    <scope>NUCLEOTIDE SEQUENCE [LARGE SCALE GENOMIC DNA]</scope>
    <source>
        <strain evidence="4 5">SAOS-164</strain>
    </source>
</reference>
<keyword evidence="1" id="KW-0812">Transmembrane</keyword>
<evidence type="ECO:0000259" key="3">
    <source>
        <dbReference type="SMART" id="SM00382"/>
    </source>
</evidence>
<accession>A0A4Z0M3Y0</accession>
<dbReference type="RefSeq" id="WP_135442814.1">
    <property type="nucleotide sequence ID" value="NZ_SRLE01000006.1"/>
</dbReference>
<feature type="transmembrane region" description="Helical" evidence="1">
    <location>
        <begin position="515"/>
        <end position="536"/>
    </location>
</feature>
<keyword evidence="2" id="KW-0732">Signal</keyword>
<dbReference type="EMBL" id="SRLE01000006">
    <property type="protein sequence ID" value="TGD74164.1"/>
    <property type="molecule type" value="Genomic_DNA"/>
</dbReference>
<evidence type="ECO:0000256" key="1">
    <source>
        <dbReference type="SAM" id="Phobius"/>
    </source>
</evidence>
<keyword evidence="5" id="KW-1185">Reference proteome</keyword>
<evidence type="ECO:0000256" key="2">
    <source>
        <dbReference type="SAM" id="SignalP"/>
    </source>
</evidence>
<feature type="transmembrane region" description="Helical" evidence="1">
    <location>
        <begin position="356"/>
        <end position="376"/>
    </location>
</feature>
<keyword evidence="4" id="KW-0067">ATP-binding</keyword>
<evidence type="ECO:0000313" key="5">
    <source>
        <dbReference type="Proteomes" id="UP000298050"/>
    </source>
</evidence>
<name>A0A4Z0M3Y0_9GAMM</name>
<gene>
    <name evidence="4" type="ORF">E4634_08520</name>
</gene>
<proteinExistence type="predicted"/>